<feature type="compositionally biased region" description="Polar residues" evidence="1">
    <location>
        <begin position="15"/>
        <end position="25"/>
    </location>
</feature>
<name>A0A9W4SXB2_9GLOM</name>
<evidence type="ECO:0000313" key="2">
    <source>
        <dbReference type="EMBL" id="CAI2185014.1"/>
    </source>
</evidence>
<feature type="region of interest" description="Disordered" evidence="1">
    <location>
        <begin position="15"/>
        <end position="43"/>
    </location>
</feature>
<sequence length="43" mass="4980">MQKIPKLASLTLSKIKTEDNPQNEIQPIDINEDIVKQEQETEE</sequence>
<keyword evidence="3" id="KW-1185">Reference proteome</keyword>
<evidence type="ECO:0000256" key="1">
    <source>
        <dbReference type="SAM" id="MobiDB-lite"/>
    </source>
</evidence>
<proteinExistence type="predicted"/>
<protein>
    <submittedName>
        <fullName evidence="2">9645_t:CDS:1</fullName>
    </submittedName>
</protein>
<organism evidence="2 3">
    <name type="scientific">Funneliformis geosporum</name>
    <dbReference type="NCBI Taxonomy" id="1117311"/>
    <lineage>
        <taxon>Eukaryota</taxon>
        <taxon>Fungi</taxon>
        <taxon>Fungi incertae sedis</taxon>
        <taxon>Mucoromycota</taxon>
        <taxon>Glomeromycotina</taxon>
        <taxon>Glomeromycetes</taxon>
        <taxon>Glomerales</taxon>
        <taxon>Glomeraceae</taxon>
        <taxon>Funneliformis</taxon>
    </lineage>
</organism>
<feature type="compositionally biased region" description="Basic and acidic residues" evidence="1">
    <location>
        <begin position="33"/>
        <end position="43"/>
    </location>
</feature>
<comment type="caution">
    <text evidence="2">The sequence shown here is derived from an EMBL/GenBank/DDBJ whole genome shotgun (WGS) entry which is preliminary data.</text>
</comment>
<accession>A0A9W4SXB2</accession>
<evidence type="ECO:0000313" key="3">
    <source>
        <dbReference type="Proteomes" id="UP001153678"/>
    </source>
</evidence>
<dbReference type="EMBL" id="CAMKVN010003551">
    <property type="protein sequence ID" value="CAI2185014.1"/>
    <property type="molecule type" value="Genomic_DNA"/>
</dbReference>
<gene>
    <name evidence="2" type="ORF">FWILDA_LOCUS11865</name>
</gene>
<dbReference type="Proteomes" id="UP001153678">
    <property type="component" value="Unassembled WGS sequence"/>
</dbReference>
<dbReference type="AlphaFoldDB" id="A0A9W4SXB2"/>
<reference evidence="2" key="1">
    <citation type="submission" date="2022-08" db="EMBL/GenBank/DDBJ databases">
        <authorList>
            <person name="Kallberg Y."/>
            <person name="Tangrot J."/>
            <person name="Rosling A."/>
        </authorList>
    </citation>
    <scope>NUCLEOTIDE SEQUENCE</scope>
    <source>
        <strain evidence="2">Wild A</strain>
    </source>
</reference>
<feature type="non-terminal residue" evidence="2">
    <location>
        <position position="43"/>
    </location>
</feature>